<accession>M3Z8E0</accession>
<evidence type="ECO:0000313" key="2">
    <source>
        <dbReference type="Ensembl" id="ENSMPUP00000019854.1"/>
    </source>
</evidence>
<feature type="region of interest" description="Disordered" evidence="1">
    <location>
        <begin position="140"/>
        <end position="223"/>
    </location>
</feature>
<dbReference type="EMBL" id="AEYP01093264">
    <property type="status" value="NOT_ANNOTATED_CDS"/>
    <property type="molecule type" value="Genomic_DNA"/>
</dbReference>
<dbReference type="HOGENOM" id="CLU_762824_0_0_1"/>
<proteinExistence type="predicted"/>
<dbReference type="InParanoid" id="M3Z8E0"/>
<organism evidence="2">
    <name type="scientific">Mustela putorius furo</name>
    <name type="common">European domestic ferret</name>
    <name type="synonym">Mustela furo</name>
    <dbReference type="NCBI Taxonomy" id="9669"/>
    <lineage>
        <taxon>Eukaryota</taxon>
        <taxon>Metazoa</taxon>
        <taxon>Chordata</taxon>
        <taxon>Craniata</taxon>
        <taxon>Vertebrata</taxon>
        <taxon>Euteleostomi</taxon>
        <taxon>Mammalia</taxon>
        <taxon>Eutheria</taxon>
        <taxon>Laurasiatheria</taxon>
        <taxon>Carnivora</taxon>
        <taxon>Caniformia</taxon>
        <taxon>Musteloidea</taxon>
        <taxon>Mustelidae</taxon>
        <taxon>Mustelinae</taxon>
        <taxon>Mustela</taxon>
    </lineage>
</organism>
<name>M3Z8E0_MUSPF</name>
<reference evidence="2" key="1">
    <citation type="submission" date="2024-06" db="UniProtKB">
        <authorList>
            <consortium name="Ensembl"/>
        </authorList>
    </citation>
    <scope>IDENTIFICATION</scope>
</reference>
<dbReference type="AlphaFoldDB" id="M3Z8E0"/>
<feature type="compositionally biased region" description="Basic residues" evidence="1">
    <location>
        <begin position="293"/>
        <end position="302"/>
    </location>
</feature>
<feature type="compositionally biased region" description="Low complexity" evidence="1">
    <location>
        <begin position="311"/>
        <end position="327"/>
    </location>
</feature>
<dbReference type="Ensembl" id="ENSMPUT00000020137.1">
    <property type="protein sequence ID" value="ENSMPUP00000019854.1"/>
    <property type="gene ID" value="ENSMPUG00000019985.1"/>
</dbReference>
<evidence type="ECO:0000256" key="1">
    <source>
        <dbReference type="SAM" id="MobiDB-lite"/>
    </source>
</evidence>
<protein>
    <submittedName>
        <fullName evidence="2">Uncharacterized protein</fullName>
    </submittedName>
</protein>
<feature type="region of interest" description="Disordered" evidence="1">
    <location>
        <begin position="243"/>
        <end position="332"/>
    </location>
</feature>
<sequence length="363" mass="37302">MGTGATDTDGVAWAWLAFSRHKCRVPMGGHGVRTGGTPWHEVQRTEEVQAGATAAGCCPPAPTASQLDQHGETFTCAGRPRGGLPGRAGRGHLGPAGAVGGRASELPGWLRVPACHSGVGPCLSAPATLCMVTPSLGPRSRSCGMGATASQATHLPRSEPADGLAQGACCGRDDNPKGKGSWAGQRPQPPLRGQKDQQTRGPGLQRGPHLTQAANPRVSPEGGVRTPLAALAWRGKDLLGADTRDSVSQQAAPAPGSRQHTVSTPPCATREKPSEMLVSPSAWDTSKSQDRHCPRRAFRRLSKPPGSPYIPRGGTAATGTGPPSSTPQMSGGICPQAAGFWGQAGVLWTCEVQTQPAASSTST</sequence>